<dbReference type="InterPro" id="IPR016162">
    <property type="entry name" value="Ald_DH_N"/>
</dbReference>
<evidence type="ECO:0000313" key="8">
    <source>
        <dbReference type="EMBL" id="CDO71161.1"/>
    </source>
</evidence>
<sequence length="483" mass="54075">MSLDSESTLVFHTMEEIDQTYARLTKTFQSGATRPLEYRRRQLLQLARMIQDNHTAFEDALIADLNKPRVETTVSEVSHLVTAVLYAVANFEEWALPQPCETKEAWRSSWGATLYKEPKGVVLIISPWNYPLVLTINPLIGAIAAGCPAVLKPSELVPTFTQLLADLFPRYLDPDAYAVVKGGVPETTHALDLRWDHIFYTGNSRVGRIVATAAGKHLTPVTLELGGKSPAVIADDCDFDIAARRVLYGKIQNAGQLCVAPDYALVLRDKVDAFVESLRKAHDEFWPEGDHPLTGSVPISNIVNPRHHARLVDLLNRTKGKVVLGGEIHKDKSISPTILTGVPEDDVLMDEENFAPFLPIVAVDDMDHAMRIVNSKHIPLVIYLFTNQEELKDKFLERTRSGQLVLNDTIMQLVVHEMPFGGQGESGYGMWFGKTTFDVFTHFRGVINVPTAHEPFFQSRYRPYTQDKYEWACGPSRAKIPEA</sequence>
<name>A0A060SA89_PYCCI</name>
<feature type="active site" evidence="4 5">
    <location>
        <position position="224"/>
    </location>
</feature>
<dbReference type="PANTHER" id="PTHR43570:SF16">
    <property type="entry name" value="ALDEHYDE DEHYDROGENASE TYPE III, ISOFORM Q"/>
    <property type="match status" value="1"/>
</dbReference>
<dbReference type="OrthoDB" id="440325at2759"/>
<dbReference type="HOGENOM" id="CLU_005391_3_1_1"/>
<dbReference type="Proteomes" id="UP000029665">
    <property type="component" value="Unassembled WGS sequence"/>
</dbReference>
<evidence type="ECO:0000313" key="9">
    <source>
        <dbReference type="Proteomes" id="UP000029665"/>
    </source>
</evidence>
<dbReference type="Gene3D" id="3.40.605.10">
    <property type="entry name" value="Aldehyde Dehydrogenase, Chain A, domain 1"/>
    <property type="match status" value="1"/>
</dbReference>
<evidence type="ECO:0000256" key="1">
    <source>
        <dbReference type="ARBA" id="ARBA00009986"/>
    </source>
</evidence>
<keyword evidence="9" id="KW-1185">Reference proteome</keyword>
<comment type="caution">
    <text evidence="8">The sequence shown here is derived from an EMBL/GenBank/DDBJ whole genome shotgun (WGS) entry which is preliminary data.</text>
</comment>
<feature type="active site" evidence="4">
    <location>
        <position position="258"/>
    </location>
</feature>
<evidence type="ECO:0000259" key="7">
    <source>
        <dbReference type="Pfam" id="PF00171"/>
    </source>
</evidence>
<dbReference type="EMBL" id="CCBP010000098">
    <property type="protein sequence ID" value="CDO71161.1"/>
    <property type="molecule type" value="Genomic_DNA"/>
</dbReference>
<dbReference type="InterPro" id="IPR016161">
    <property type="entry name" value="Ald_DH/histidinol_DH"/>
</dbReference>
<gene>
    <name evidence="8" type="ORF">BN946_scf184845.g31</name>
</gene>
<dbReference type="Gene3D" id="3.40.309.10">
    <property type="entry name" value="Aldehyde Dehydrogenase, Chain A, domain 2"/>
    <property type="match status" value="1"/>
</dbReference>
<dbReference type="InterPro" id="IPR016163">
    <property type="entry name" value="Ald_DH_C"/>
</dbReference>
<dbReference type="GO" id="GO:0006081">
    <property type="term" value="P:aldehyde metabolic process"/>
    <property type="evidence" value="ECO:0007669"/>
    <property type="project" value="InterPro"/>
</dbReference>
<dbReference type="Pfam" id="PF00171">
    <property type="entry name" value="Aldedh"/>
    <property type="match status" value="1"/>
</dbReference>
<reference evidence="8" key="1">
    <citation type="submission" date="2014-01" db="EMBL/GenBank/DDBJ databases">
        <title>The genome of the white-rot fungus Pycnoporus cinnabarinus: a basidiomycete model with a versatile arsenal for lignocellulosic biomass breakdown.</title>
        <authorList>
            <person name="Levasseur A."/>
            <person name="Lomascolo A."/>
            <person name="Ruiz-Duenas F.J."/>
            <person name="Uzan E."/>
            <person name="Piumi F."/>
            <person name="Kues U."/>
            <person name="Ram A.F.J."/>
            <person name="Murat C."/>
            <person name="Haon M."/>
            <person name="Benoit I."/>
            <person name="Arfi Y."/>
            <person name="Chevret D."/>
            <person name="Drula E."/>
            <person name="Kwon M.J."/>
            <person name="Gouret P."/>
            <person name="Lesage-Meessen L."/>
            <person name="Lombard V."/>
            <person name="Mariette J."/>
            <person name="Noirot C."/>
            <person name="Park J."/>
            <person name="Patyshakuliyeva A."/>
            <person name="Wieneger R.A.B."/>
            <person name="Wosten H.A.B."/>
            <person name="Martin F."/>
            <person name="Coutinho P.M."/>
            <person name="de Vries R."/>
            <person name="Martinez A.T."/>
            <person name="Klopp C."/>
            <person name="Pontarotti P."/>
            <person name="Henrissat B."/>
            <person name="Record E."/>
        </authorList>
    </citation>
    <scope>NUCLEOTIDE SEQUENCE [LARGE SCALE GENOMIC DNA]</scope>
    <source>
        <strain evidence="8">BRFM137</strain>
    </source>
</reference>
<organism evidence="8 9">
    <name type="scientific">Pycnoporus cinnabarinus</name>
    <name type="common">Cinnabar-red polypore</name>
    <name type="synonym">Trametes cinnabarina</name>
    <dbReference type="NCBI Taxonomy" id="5643"/>
    <lineage>
        <taxon>Eukaryota</taxon>
        <taxon>Fungi</taxon>
        <taxon>Dikarya</taxon>
        <taxon>Basidiomycota</taxon>
        <taxon>Agaricomycotina</taxon>
        <taxon>Agaricomycetes</taxon>
        <taxon>Polyporales</taxon>
        <taxon>Polyporaceae</taxon>
        <taxon>Trametes</taxon>
    </lineage>
</organism>
<dbReference type="InterPro" id="IPR015590">
    <property type="entry name" value="Aldehyde_DH_dom"/>
</dbReference>
<dbReference type="PIRSF" id="PIRSF036492">
    <property type="entry name" value="ALDH"/>
    <property type="match status" value="1"/>
</dbReference>
<dbReference type="GO" id="GO:0005737">
    <property type="term" value="C:cytoplasm"/>
    <property type="evidence" value="ECO:0007669"/>
    <property type="project" value="TreeGrafter"/>
</dbReference>
<dbReference type="GO" id="GO:0004029">
    <property type="term" value="F:aldehyde dehydrogenase (NAD+) activity"/>
    <property type="evidence" value="ECO:0007669"/>
    <property type="project" value="TreeGrafter"/>
</dbReference>
<dbReference type="InterPro" id="IPR012394">
    <property type="entry name" value="Aldehyde_DH_NAD(P)"/>
</dbReference>
<proteinExistence type="inferred from homology"/>
<evidence type="ECO:0000256" key="4">
    <source>
        <dbReference type="PIRSR" id="PIRSR036492-1"/>
    </source>
</evidence>
<dbReference type="FunFam" id="3.40.605.10:FF:000004">
    <property type="entry name" value="Aldehyde dehydrogenase"/>
    <property type="match status" value="1"/>
</dbReference>
<dbReference type="PROSITE" id="PS00687">
    <property type="entry name" value="ALDEHYDE_DEHYDR_GLU"/>
    <property type="match status" value="1"/>
</dbReference>
<dbReference type="InterPro" id="IPR029510">
    <property type="entry name" value="Ald_DH_CS_GLU"/>
</dbReference>
<protein>
    <recommendedName>
        <fullName evidence="3">Aldehyde dehydrogenase</fullName>
    </recommendedName>
</protein>
<accession>A0A060SA89</accession>
<dbReference type="OMA" id="PLVAYWF"/>
<evidence type="ECO:0000256" key="2">
    <source>
        <dbReference type="ARBA" id="ARBA00023002"/>
    </source>
</evidence>
<evidence type="ECO:0000256" key="3">
    <source>
        <dbReference type="PIRNR" id="PIRNR036492"/>
    </source>
</evidence>
<dbReference type="SUPFAM" id="SSF53720">
    <property type="entry name" value="ALDH-like"/>
    <property type="match status" value="1"/>
</dbReference>
<dbReference type="AlphaFoldDB" id="A0A060SA89"/>
<evidence type="ECO:0000256" key="5">
    <source>
        <dbReference type="PROSITE-ProRule" id="PRU10007"/>
    </source>
</evidence>
<dbReference type="PANTHER" id="PTHR43570">
    <property type="entry name" value="ALDEHYDE DEHYDROGENASE"/>
    <property type="match status" value="1"/>
</dbReference>
<feature type="domain" description="Aldehyde dehydrogenase" evidence="7">
    <location>
        <begin position="13"/>
        <end position="444"/>
    </location>
</feature>
<keyword evidence="2 3" id="KW-0560">Oxidoreductase</keyword>
<comment type="similarity">
    <text evidence="1 3 6">Belongs to the aldehyde dehydrogenase family.</text>
</comment>
<dbReference type="STRING" id="5643.A0A060SA89"/>
<evidence type="ECO:0000256" key="6">
    <source>
        <dbReference type="RuleBase" id="RU003345"/>
    </source>
</evidence>